<evidence type="ECO:0000256" key="1">
    <source>
        <dbReference type="ARBA" id="ARBA00004141"/>
    </source>
</evidence>
<dbReference type="PANTHER" id="PTHR11453:SF127">
    <property type="entry name" value="SOLUTE CARRIER FAMILY 4 MEMBER 11"/>
    <property type="match status" value="1"/>
</dbReference>
<evidence type="ECO:0000259" key="6">
    <source>
        <dbReference type="Pfam" id="PF00955"/>
    </source>
</evidence>
<dbReference type="WBParaSite" id="ECPE_0000395801-mRNA-1">
    <property type="protein sequence ID" value="ECPE_0000395801-mRNA-1"/>
    <property type="gene ID" value="ECPE_0000395801"/>
</dbReference>
<name>A0A183AAG6_9TREM</name>
<dbReference type="EMBL" id="UZAN01040842">
    <property type="protein sequence ID" value="VDP71133.1"/>
    <property type="molecule type" value="Genomic_DNA"/>
</dbReference>
<protein>
    <submittedName>
        <fullName evidence="9">HCO3_cotransp domain-containing protein</fullName>
    </submittedName>
</protein>
<dbReference type="InterPro" id="IPR011531">
    <property type="entry name" value="HCO3_transpt-like_TM_dom"/>
</dbReference>
<evidence type="ECO:0000256" key="5">
    <source>
        <dbReference type="SAM" id="Phobius"/>
    </source>
</evidence>
<evidence type="ECO:0000313" key="7">
    <source>
        <dbReference type="EMBL" id="VDP71133.1"/>
    </source>
</evidence>
<evidence type="ECO:0000313" key="8">
    <source>
        <dbReference type="Proteomes" id="UP000272942"/>
    </source>
</evidence>
<dbReference type="OrthoDB" id="1735926at2759"/>
<dbReference type="GO" id="GO:0050801">
    <property type="term" value="P:monoatomic ion homeostasis"/>
    <property type="evidence" value="ECO:0007669"/>
    <property type="project" value="TreeGrafter"/>
</dbReference>
<keyword evidence="8" id="KW-1185">Reference proteome</keyword>
<evidence type="ECO:0000256" key="4">
    <source>
        <dbReference type="ARBA" id="ARBA00023136"/>
    </source>
</evidence>
<dbReference type="Pfam" id="PF00955">
    <property type="entry name" value="HCO3_cotransp"/>
    <property type="match status" value="1"/>
</dbReference>
<dbReference type="GO" id="GO:0005452">
    <property type="term" value="F:solute:inorganic anion antiporter activity"/>
    <property type="evidence" value="ECO:0007669"/>
    <property type="project" value="InterPro"/>
</dbReference>
<keyword evidence="2 5" id="KW-0812">Transmembrane</keyword>
<dbReference type="InterPro" id="IPR003020">
    <property type="entry name" value="HCO3_transpt_euk"/>
</dbReference>
<gene>
    <name evidence="7" type="ORF">ECPE_LOCUS3951</name>
</gene>
<evidence type="ECO:0000256" key="3">
    <source>
        <dbReference type="ARBA" id="ARBA00022989"/>
    </source>
</evidence>
<keyword evidence="3 5" id="KW-1133">Transmembrane helix</keyword>
<sequence>MDVSTSCNQRKLIFIRKGTKSEIEIGRTFATILSDPEFRTSLMYAAGEDEVKSLLWARAQELSVEQAHYRRRSSNLAQAIQLALATEASSSIFSGIYGDLRRRIPHYWSDIKEDVTQMIIAQTLGGLSFGFLGGQPLIVLLSTAPLALYIKTKITFPVPLLSSSATLMVFMIGTDASWSERCDVEGTMKAS</sequence>
<organism evidence="9">
    <name type="scientific">Echinostoma caproni</name>
    <dbReference type="NCBI Taxonomy" id="27848"/>
    <lineage>
        <taxon>Eukaryota</taxon>
        <taxon>Metazoa</taxon>
        <taxon>Spiralia</taxon>
        <taxon>Lophotrochozoa</taxon>
        <taxon>Platyhelminthes</taxon>
        <taxon>Trematoda</taxon>
        <taxon>Digenea</taxon>
        <taxon>Plagiorchiida</taxon>
        <taxon>Echinostomata</taxon>
        <taxon>Echinostomatoidea</taxon>
        <taxon>Echinostomatidae</taxon>
        <taxon>Echinostoma</taxon>
    </lineage>
</organism>
<dbReference type="GO" id="GO:0006820">
    <property type="term" value="P:monoatomic anion transport"/>
    <property type="evidence" value="ECO:0007669"/>
    <property type="project" value="InterPro"/>
</dbReference>
<feature type="transmembrane region" description="Helical" evidence="5">
    <location>
        <begin position="118"/>
        <end position="142"/>
    </location>
</feature>
<reference evidence="7 8" key="2">
    <citation type="submission" date="2018-11" db="EMBL/GenBank/DDBJ databases">
        <authorList>
            <consortium name="Pathogen Informatics"/>
        </authorList>
    </citation>
    <scope>NUCLEOTIDE SEQUENCE [LARGE SCALE GENOMIC DNA]</scope>
    <source>
        <strain evidence="7 8">Egypt</strain>
    </source>
</reference>
<reference evidence="9" key="1">
    <citation type="submission" date="2016-06" db="UniProtKB">
        <authorList>
            <consortium name="WormBaseParasite"/>
        </authorList>
    </citation>
    <scope>IDENTIFICATION</scope>
</reference>
<feature type="transmembrane region" description="Helical" evidence="5">
    <location>
        <begin position="154"/>
        <end position="173"/>
    </location>
</feature>
<dbReference type="GO" id="GO:0016323">
    <property type="term" value="C:basolateral plasma membrane"/>
    <property type="evidence" value="ECO:0007669"/>
    <property type="project" value="TreeGrafter"/>
</dbReference>
<feature type="domain" description="Bicarbonate transporter-like transmembrane" evidence="6">
    <location>
        <begin position="114"/>
        <end position="152"/>
    </location>
</feature>
<comment type="subcellular location">
    <subcellularLocation>
        <location evidence="1">Membrane</location>
        <topology evidence="1">Multi-pass membrane protein</topology>
    </subcellularLocation>
</comment>
<dbReference type="AlphaFoldDB" id="A0A183AAG6"/>
<dbReference type="Proteomes" id="UP000272942">
    <property type="component" value="Unassembled WGS sequence"/>
</dbReference>
<evidence type="ECO:0000313" key="9">
    <source>
        <dbReference type="WBParaSite" id="ECPE_0000395801-mRNA-1"/>
    </source>
</evidence>
<accession>A0A183AAG6</accession>
<proteinExistence type="predicted"/>
<keyword evidence="4 5" id="KW-0472">Membrane</keyword>
<dbReference type="PANTHER" id="PTHR11453">
    <property type="entry name" value="ANION EXCHANGE PROTEIN"/>
    <property type="match status" value="1"/>
</dbReference>
<evidence type="ECO:0000256" key="2">
    <source>
        <dbReference type="ARBA" id="ARBA00022692"/>
    </source>
</evidence>